<protein>
    <recommendedName>
        <fullName evidence="3">Phage derived protein Gp49-like</fullName>
    </recommendedName>
</protein>
<comment type="caution">
    <text evidence="1">The sequence shown here is derived from an EMBL/GenBank/DDBJ whole genome shotgun (WGS) entry which is preliminary data.</text>
</comment>
<keyword evidence="2" id="KW-1185">Reference proteome</keyword>
<name>A0ABQ3FHL6_9RHOB</name>
<dbReference type="EMBL" id="BMYI01000007">
    <property type="protein sequence ID" value="GHC24741.1"/>
    <property type="molecule type" value="Genomic_DNA"/>
</dbReference>
<proteinExistence type="predicted"/>
<evidence type="ECO:0000313" key="1">
    <source>
        <dbReference type="EMBL" id="GHC24741.1"/>
    </source>
</evidence>
<organism evidence="1 2">
    <name type="scientific">Gemmobacter nanjingensis</name>
    <dbReference type="NCBI Taxonomy" id="488454"/>
    <lineage>
        <taxon>Bacteria</taxon>
        <taxon>Pseudomonadati</taxon>
        <taxon>Pseudomonadota</taxon>
        <taxon>Alphaproteobacteria</taxon>
        <taxon>Rhodobacterales</taxon>
        <taxon>Paracoccaceae</taxon>
        <taxon>Gemmobacter</taxon>
    </lineage>
</organism>
<accession>A0ABQ3FHL6</accession>
<evidence type="ECO:0000313" key="2">
    <source>
        <dbReference type="Proteomes" id="UP000658305"/>
    </source>
</evidence>
<reference evidence="2" key="1">
    <citation type="journal article" date="2019" name="Int. J. Syst. Evol. Microbiol.">
        <title>The Global Catalogue of Microorganisms (GCM) 10K type strain sequencing project: providing services to taxonomists for standard genome sequencing and annotation.</title>
        <authorList>
            <consortium name="The Broad Institute Genomics Platform"/>
            <consortium name="The Broad Institute Genome Sequencing Center for Infectious Disease"/>
            <person name="Wu L."/>
            <person name="Ma J."/>
        </authorList>
    </citation>
    <scope>NUCLEOTIDE SEQUENCE [LARGE SCALE GENOMIC DNA]</scope>
    <source>
        <strain evidence="2">KCTC 23298</strain>
    </source>
</reference>
<evidence type="ECO:0008006" key="3">
    <source>
        <dbReference type="Google" id="ProtNLM"/>
    </source>
</evidence>
<sequence length="70" mass="8045">MLPSHIRLARLARTQHTLPSLWFFVAQKSEILAVFRYEQKCAKSVRHARKFYNLCRDTVADGAPQGMGIN</sequence>
<dbReference type="Proteomes" id="UP000658305">
    <property type="component" value="Unassembled WGS sequence"/>
</dbReference>
<gene>
    <name evidence="1" type="ORF">GCM10007291_25340</name>
</gene>